<reference evidence="10" key="1">
    <citation type="submission" date="2025-08" db="UniProtKB">
        <authorList>
            <consortium name="RefSeq"/>
        </authorList>
    </citation>
    <scope>IDENTIFICATION</scope>
    <source>
        <strain evidence="10">J_2021</strain>
        <tissue evidence="10">Erythrocytes</tissue>
    </source>
</reference>
<evidence type="ECO:0000256" key="4">
    <source>
        <dbReference type="ARBA" id="ARBA00022771"/>
    </source>
</evidence>
<dbReference type="Bgee" id="108716350">
    <property type="expression patterns" value="Expressed in intestine and 6 other cell types or tissues"/>
</dbReference>
<dbReference type="PANTHER" id="PTHR14402:SF22">
    <property type="entry name" value="RECEPTOR-TRANSPORTING PROTEIN 4-LIKE"/>
    <property type="match status" value="1"/>
</dbReference>
<dbReference type="GO" id="GO:0008270">
    <property type="term" value="F:zinc ion binding"/>
    <property type="evidence" value="ECO:0007669"/>
    <property type="project" value="UniProtKB-KW"/>
</dbReference>
<dbReference type="Xenbase" id="XB-GENE-22168021">
    <property type="gene designation" value="rtp3e.L"/>
</dbReference>
<dbReference type="GO" id="GO:0006612">
    <property type="term" value="P:protein targeting to membrane"/>
    <property type="evidence" value="ECO:0000318"/>
    <property type="project" value="GO_Central"/>
</dbReference>
<keyword evidence="3" id="KW-0479">Metal-binding</keyword>
<keyword evidence="5" id="KW-0862">Zinc</keyword>
<comment type="subcellular location">
    <subcellularLocation>
        <location evidence="1">Membrane</location>
        <topology evidence="1">Single-pass membrane protein</topology>
    </subcellularLocation>
</comment>
<dbReference type="GO" id="GO:0016020">
    <property type="term" value="C:membrane"/>
    <property type="evidence" value="ECO:0007669"/>
    <property type="project" value="UniProtKB-SubCell"/>
</dbReference>
<dbReference type="CTD" id="108716350"/>
<evidence type="ECO:0000256" key="7">
    <source>
        <dbReference type="ARBA" id="ARBA00023136"/>
    </source>
</evidence>
<keyword evidence="9" id="KW-1185">Reference proteome</keyword>
<dbReference type="PANTHER" id="PTHR14402">
    <property type="entry name" value="RECEPTOR TRANSPORTING PROTEIN"/>
    <property type="match status" value="1"/>
</dbReference>
<evidence type="ECO:0000313" key="11">
    <source>
        <dbReference type="Xenbase" id="XB-GENE-22168021"/>
    </source>
</evidence>
<name>A0A1L8G9R0_XENLA</name>
<protein>
    <submittedName>
        <fullName evidence="10">Receptor-transporting protein 2</fullName>
    </submittedName>
</protein>
<keyword evidence="10" id="KW-0675">Receptor</keyword>
<dbReference type="Pfam" id="PF13695">
    <property type="entry name" value="Zn_ribbon_3CxxC"/>
    <property type="match status" value="1"/>
</dbReference>
<proteinExistence type="predicted"/>
<keyword evidence="7" id="KW-0472">Membrane</keyword>
<dbReference type="InterPro" id="IPR027377">
    <property type="entry name" value="ZAR1/RTP1-5-like_Znf-3CxxC"/>
</dbReference>
<dbReference type="KEGG" id="xla:108716350"/>
<evidence type="ECO:0000256" key="2">
    <source>
        <dbReference type="ARBA" id="ARBA00022692"/>
    </source>
</evidence>
<dbReference type="GO" id="GO:0001580">
    <property type="term" value="P:detection of chemical stimulus involved in sensory perception of bitter taste"/>
    <property type="evidence" value="ECO:0000318"/>
    <property type="project" value="GO_Central"/>
</dbReference>
<feature type="domain" description="3CxxC-type" evidence="8">
    <location>
        <begin position="42"/>
        <end position="149"/>
    </location>
</feature>
<dbReference type="AGR" id="Xenbase:XB-GENE-22168021"/>
<dbReference type="GeneID" id="108716350"/>
<evidence type="ECO:0000313" key="9">
    <source>
        <dbReference type="Proteomes" id="UP000186698"/>
    </source>
</evidence>
<dbReference type="AlphaFoldDB" id="A0A1L8G9R0"/>
<gene>
    <name evidence="11" type="primary">rtp3e.L</name>
    <name evidence="10" type="synonym">rtp3e.1.L</name>
</gene>
<evidence type="ECO:0000256" key="3">
    <source>
        <dbReference type="ARBA" id="ARBA00022723"/>
    </source>
</evidence>
<dbReference type="GO" id="GO:0051205">
    <property type="term" value="P:protein insertion into membrane"/>
    <property type="evidence" value="ECO:0000318"/>
    <property type="project" value="GO_Central"/>
</dbReference>
<dbReference type="STRING" id="8355.A0A1L8G9R0"/>
<dbReference type="PaxDb" id="8355-A0A1L8G9R0"/>
<dbReference type="SMART" id="SM01328">
    <property type="entry name" value="zf-3CxxC"/>
    <property type="match status" value="1"/>
</dbReference>
<keyword evidence="2" id="KW-0812">Transmembrane</keyword>
<dbReference type="OrthoDB" id="8121437at2759"/>
<dbReference type="InterPro" id="IPR026096">
    <property type="entry name" value="R-trans_p"/>
</dbReference>
<dbReference type="RefSeq" id="XP_018117938.1">
    <property type="nucleotide sequence ID" value="XM_018262449.2"/>
</dbReference>
<accession>A0A1L8G9R0</accession>
<evidence type="ECO:0000313" key="10">
    <source>
        <dbReference type="RefSeq" id="XP_018117938.1"/>
    </source>
</evidence>
<keyword evidence="6" id="KW-1133">Transmembrane helix</keyword>
<dbReference type="GO" id="GO:0031849">
    <property type="term" value="F:olfactory receptor binding"/>
    <property type="evidence" value="ECO:0000318"/>
    <property type="project" value="GO_Central"/>
</dbReference>
<evidence type="ECO:0000259" key="8">
    <source>
        <dbReference type="SMART" id="SM01328"/>
    </source>
</evidence>
<evidence type="ECO:0000256" key="6">
    <source>
        <dbReference type="ARBA" id="ARBA00022989"/>
    </source>
</evidence>
<evidence type="ECO:0000256" key="5">
    <source>
        <dbReference type="ARBA" id="ARBA00022833"/>
    </source>
</evidence>
<dbReference type="Proteomes" id="UP000186698">
    <property type="component" value="Chromosome 5L"/>
</dbReference>
<evidence type="ECO:0000256" key="1">
    <source>
        <dbReference type="ARBA" id="ARBA00004167"/>
    </source>
</evidence>
<sequence>MGNYRHWKKAFYKNVFGPDIWTIKICNEKPNQMGWIPFTQRDAFGEYKCPDCPNSWKSIHSVIEFYIQLTNRQGRVMMNPLGQQCKNCIDQYIKPKMPNRIIRIIVQNLIKTIRKKCYGEYVPQLDPADDGQSGHGPHIKELCQACRLGICKAKAFNSHHFRHITVNIEEKESKTQLNSFQQQDSCNFKACFCACFFAIIVLICFIWIMKYNFV</sequence>
<keyword evidence="4" id="KW-0863">Zinc-finger</keyword>
<organism evidence="9 10">
    <name type="scientific">Xenopus laevis</name>
    <name type="common">African clawed frog</name>
    <dbReference type="NCBI Taxonomy" id="8355"/>
    <lineage>
        <taxon>Eukaryota</taxon>
        <taxon>Metazoa</taxon>
        <taxon>Chordata</taxon>
        <taxon>Craniata</taxon>
        <taxon>Vertebrata</taxon>
        <taxon>Euteleostomi</taxon>
        <taxon>Amphibia</taxon>
        <taxon>Batrachia</taxon>
        <taxon>Anura</taxon>
        <taxon>Pipoidea</taxon>
        <taxon>Pipidae</taxon>
        <taxon>Xenopodinae</taxon>
        <taxon>Xenopus</taxon>
        <taxon>Xenopus</taxon>
    </lineage>
</organism>